<proteinExistence type="predicted"/>
<evidence type="ECO:0000313" key="1">
    <source>
        <dbReference type="EMBL" id="CAB4131995.1"/>
    </source>
</evidence>
<protein>
    <submittedName>
        <fullName evidence="1">Uncharacterized protein</fullName>
    </submittedName>
</protein>
<name>A0A6J5LDE3_9CAUD</name>
<reference evidence="1" key="1">
    <citation type="submission" date="2020-04" db="EMBL/GenBank/DDBJ databases">
        <authorList>
            <person name="Chiriac C."/>
            <person name="Salcher M."/>
            <person name="Ghai R."/>
            <person name="Kavagutti S V."/>
        </authorList>
    </citation>
    <scope>NUCLEOTIDE SEQUENCE</scope>
</reference>
<accession>A0A6J5LDE3</accession>
<dbReference type="EMBL" id="LR796256">
    <property type="protein sequence ID" value="CAB4131995.1"/>
    <property type="molecule type" value="Genomic_DNA"/>
</dbReference>
<gene>
    <name evidence="1" type="ORF">UFOVP138_5</name>
</gene>
<sequence length="51" mass="5727">MTIGKALEILTQHNAWRRNQDDINPIEMVNPTELGEALEIAIAVMQTLHDA</sequence>
<organism evidence="1">
    <name type="scientific">uncultured Caudovirales phage</name>
    <dbReference type="NCBI Taxonomy" id="2100421"/>
    <lineage>
        <taxon>Viruses</taxon>
        <taxon>Duplodnaviria</taxon>
        <taxon>Heunggongvirae</taxon>
        <taxon>Uroviricota</taxon>
        <taxon>Caudoviricetes</taxon>
        <taxon>Peduoviridae</taxon>
        <taxon>Maltschvirus</taxon>
        <taxon>Maltschvirus maltsch</taxon>
    </lineage>
</organism>